<evidence type="ECO:0000313" key="1">
    <source>
        <dbReference type="EMBL" id="KGR10379.1"/>
    </source>
</evidence>
<comment type="caution">
    <text evidence="1">The sequence shown here is derived from an EMBL/GenBank/DDBJ whole genome shotgun (WGS) entry which is preliminary data.</text>
</comment>
<dbReference type="EMBL" id="AJIX01000021">
    <property type="protein sequence ID" value="KGR10379.1"/>
    <property type="molecule type" value="Genomic_DNA"/>
</dbReference>
<dbReference type="AlphaFoldDB" id="A0AB34PT47"/>
<gene>
    <name evidence="1" type="ORF">MG3_03134</name>
</gene>
<protein>
    <submittedName>
        <fullName evidence="1">Uncharacterized protein</fullName>
    </submittedName>
</protein>
<proteinExistence type="predicted"/>
<name>A0AB34PT47_CANAX</name>
<accession>A0AB34PT47</accession>
<reference evidence="1 2" key="1">
    <citation type="submission" date="2013-12" db="EMBL/GenBank/DDBJ databases">
        <title>The Genome Sequence of Candida albicans P78048.</title>
        <authorList>
            <consortium name="The Broad Institute Genome Sequencing Platform"/>
            <consortium name="The Broad Institute Genome Sequencing Center for Infectious Disease"/>
            <person name="Cuomo C."/>
            <person name="Bennett R."/>
            <person name="Hirakawa M."/>
            <person name="Noverr M."/>
            <person name="Mitchell A."/>
            <person name="Young S.K."/>
            <person name="Zeng Q."/>
            <person name="Gargeya S."/>
            <person name="Fitzgerald M."/>
            <person name="Abouelleil A."/>
            <person name="Alvarado L."/>
            <person name="Berlin A.M."/>
            <person name="Chapman S.B."/>
            <person name="Dewar J."/>
            <person name="Goldberg J."/>
            <person name="Griggs A."/>
            <person name="Gujja S."/>
            <person name="Hansen M."/>
            <person name="Howarth C."/>
            <person name="Imamovic A."/>
            <person name="Larimer J."/>
            <person name="McCowan C."/>
            <person name="Murphy C."/>
            <person name="Pearson M."/>
            <person name="Priest M."/>
            <person name="Roberts A."/>
            <person name="Saif S."/>
            <person name="Shea T."/>
            <person name="Sykes S."/>
            <person name="Wortman J."/>
            <person name="Nusbaum C."/>
            <person name="Birren B."/>
        </authorList>
    </citation>
    <scope>NUCLEOTIDE SEQUENCE [LARGE SCALE GENOMIC DNA]</scope>
    <source>
        <strain evidence="1 2">P78048</strain>
    </source>
</reference>
<sequence length="118" mass="13810">MLYIIFGILIVRVTDQTNPHFLKERKTKETRNNNNIFEILMTRKDNNIIIIKTVSQIVVLLTRKLVGSITQKLQFGLIFLLSWGIRGFDSPNYLSKPILGFQEYCSHFYSSYCIIICF</sequence>
<evidence type="ECO:0000313" key="2">
    <source>
        <dbReference type="Proteomes" id="UP000030161"/>
    </source>
</evidence>
<organism evidence="1 2">
    <name type="scientific">Candida albicans P78048</name>
    <dbReference type="NCBI Taxonomy" id="1094989"/>
    <lineage>
        <taxon>Eukaryota</taxon>
        <taxon>Fungi</taxon>
        <taxon>Dikarya</taxon>
        <taxon>Ascomycota</taxon>
        <taxon>Saccharomycotina</taxon>
        <taxon>Pichiomycetes</taxon>
        <taxon>Debaryomycetaceae</taxon>
        <taxon>Candida/Lodderomyces clade</taxon>
        <taxon>Candida</taxon>
    </lineage>
</organism>
<dbReference type="Proteomes" id="UP000030161">
    <property type="component" value="Unassembled WGS sequence"/>
</dbReference>